<dbReference type="PROSITE" id="PS00383">
    <property type="entry name" value="TYR_PHOSPHATASE_1"/>
    <property type="match status" value="1"/>
</dbReference>
<dbReference type="PANTHER" id="PTHR31126">
    <property type="entry name" value="TYROSINE-PROTEIN PHOSPHATASE"/>
    <property type="match status" value="1"/>
</dbReference>
<sequence>MFSIGFVSTTPHDRAVQRVKGADSIPVTSLLIRVLTKAELFLVFSYPTTMIVNSETSLPYPPFVDIEGVINMRSVGGYATSTGGVAKPNIIYRSGDISSITERGRGQFSALGVHVVFDFRADSEIKDYDSATPAMEGVKIIRAPAGIQNAFDPASIAIRLKKWQIDELQAFLNTYEEILDTATEAFRTVFIHLRDHPDQPCLIHCTAGKDRTGMFVTLLLMVLGVEDRYIIDEYALTTVGLAPSMPHLLHKLQKMPVFRDNWEGLLNMGSSKPETMVATLRLIRAKYDGAEGYLKTQLNLDDEDIEKIRGNYLV</sequence>
<dbReference type="InterPro" id="IPR016130">
    <property type="entry name" value="Tyr_Pase_AS"/>
</dbReference>
<organism evidence="2 3">
    <name type="scientific">Lentinula edodes</name>
    <name type="common">Shiitake mushroom</name>
    <name type="synonym">Lentinus edodes</name>
    <dbReference type="NCBI Taxonomy" id="5353"/>
    <lineage>
        <taxon>Eukaryota</taxon>
        <taxon>Fungi</taxon>
        <taxon>Dikarya</taxon>
        <taxon>Basidiomycota</taxon>
        <taxon>Agaricomycotina</taxon>
        <taxon>Agaricomycetes</taxon>
        <taxon>Agaricomycetidae</taxon>
        <taxon>Agaricales</taxon>
        <taxon>Marasmiineae</taxon>
        <taxon>Omphalotaceae</taxon>
        <taxon>Lentinula</taxon>
    </lineage>
</organism>
<dbReference type="SUPFAM" id="SSF52799">
    <property type="entry name" value="(Phosphotyrosine protein) phosphatases II"/>
    <property type="match status" value="1"/>
</dbReference>
<gene>
    <name evidence="2" type="ORF">LENED_009075</name>
</gene>
<dbReference type="InterPro" id="IPR026893">
    <property type="entry name" value="Tyr/Ser_Pase_IphP-type"/>
</dbReference>
<dbReference type="Gene3D" id="3.90.190.10">
    <property type="entry name" value="Protein tyrosine phosphatase superfamily"/>
    <property type="match status" value="1"/>
</dbReference>
<reference evidence="2 3" key="2">
    <citation type="submission" date="2017-02" db="EMBL/GenBank/DDBJ databases">
        <title>A genome survey and senescence transcriptome analysis in Lentinula edodes.</title>
        <authorList>
            <person name="Sakamoto Y."/>
            <person name="Nakade K."/>
            <person name="Sato S."/>
            <person name="Yoshida Y."/>
            <person name="Miyazaki K."/>
            <person name="Natsume S."/>
            <person name="Konno N."/>
        </authorList>
    </citation>
    <scope>NUCLEOTIDE SEQUENCE [LARGE SCALE GENOMIC DNA]</scope>
    <source>
        <strain evidence="2 3">NBRC 111202</strain>
    </source>
</reference>
<feature type="domain" description="Tyrosine specific protein phosphatases" evidence="1">
    <location>
        <begin position="176"/>
        <end position="249"/>
    </location>
</feature>
<dbReference type="STRING" id="5353.A0A1Q3EIR1"/>
<dbReference type="PANTHER" id="PTHR31126:SF1">
    <property type="entry name" value="TYROSINE SPECIFIC PROTEIN PHOSPHATASES DOMAIN-CONTAINING PROTEIN"/>
    <property type="match status" value="1"/>
</dbReference>
<evidence type="ECO:0000259" key="1">
    <source>
        <dbReference type="PROSITE" id="PS50056"/>
    </source>
</evidence>
<dbReference type="InterPro" id="IPR000387">
    <property type="entry name" value="Tyr_Pase_dom"/>
</dbReference>
<protein>
    <submittedName>
        <fullName evidence="2">Protein tyrosine serine phosphatase</fullName>
    </submittedName>
</protein>
<dbReference type="GO" id="GO:0004721">
    <property type="term" value="F:phosphoprotein phosphatase activity"/>
    <property type="evidence" value="ECO:0007669"/>
    <property type="project" value="InterPro"/>
</dbReference>
<evidence type="ECO:0000313" key="2">
    <source>
        <dbReference type="EMBL" id="GAW07108.1"/>
    </source>
</evidence>
<dbReference type="Proteomes" id="UP000188533">
    <property type="component" value="Unassembled WGS sequence"/>
</dbReference>
<dbReference type="Pfam" id="PF13350">
    <property type="entry name" value="Y_phosphatase3"/>
    <property type="match status" value="1"/>
</dbReference>
<name>A0A1Q3EIR1_LENED</name>
<dbReference type="AlphaFoldDB" id="A0A1Q3EIR1"/>
<proteinExistence type="predicted"/>
<accession>A0A1Q3EIR1</accession>
<dbReference type="EMBL" id="BDGU01000395">
    <property type="protein sequence ID" value="GAW07108.1"/>
    <property type="molecule type" value="Genomic_DNA"/>
</dbReference>
<reference evidence="2 3" key="1">
    <citation type="submission" date="2016-08" db="EMBL/GenBank/DDBJ databases">
        <authorList>
            <consortium name="Lentinula edodes genome sequencing consortium"/>
            <person name="Sakamoto Y."/>
            <person name="Nakade K."/>
            <person name="Sato S."/>
            <person name="Yoshida Y."/>
            <person name="Miyazaki K."/>
            <person name="Natsume S."/>
            <person name="Konno N."/>
        </authorList>
    </citation>
    <scope>NUCLEOTIDE SEQUENCE [LARGE SCALE GENOMIC DNA]</scope>
    <source>
        <strain evidence="2 3">NBRC 111202</strain>
    </source>
</reference>
<keyword evidence="3" id="KW-1185">Reference proteome</keyword>
<comment type="caution">
    <text evidence="2">The sequence shown here is derived from an EMBL/GenBank/DDBJ whole genome shotgun (WGS) entry which is preliminary data.</text>
</comment>
<dbReference type="PROSITE" id="PS50056">
    <property type="entry name" value="TYR_PHOSPHATASE_2"/>
    <property type="match status" value="1"/>
</dbReference>
<dbReference type="InterPro" id="IPR029021">
    <property type="entry name" value="Prot-tyrosine_phosphatase-like"/>
</dbReference>
<evidence type="ECO:0000313" key="3">
    <source>
        <dbReference type="Proteomes" id="UP000188533"/>
    </source>
</evidence>